<name>A0ABR1WBH5_9PEZI</name>
<feature type="compositionally biased region" description="Polar residues" evidence="1">
    <location>
        <begin position="1"/>
        <end position="10"/>
    </location>
</feature>
<protein>
    <submittedName>
        <fullName evidence="2">Uncharacterized protein</fullName>
    </submittedName>
</protein>
<organism evidence="2 3">
    <name type="scientific">Apiospora hydei</name>
    <dbReference type="NCBI Taxonomy" id="1337664"/>
    <lineage>
        <taxon>Eukaryota</taxon>
        <taxon>Fungi</taxon>
        <taxon>Dikarya</taxon>
        <taxon>Ascomycota</taxon>
        <taxon>Pezizomycotina</taxon>
        <taxon>Sordariomycetes</taxon>
        <taxon>Xylariomycetidae</taxon>
        <taxon>Amphisphaeriales</taxon>
        <taxon>Apiosporaceae</taxon>
        <taxon>Apiospora</taxon>
    </lineage>
</organism>
<evidence type="ECO:0000313" key="2">
    <source>
        <dbReference type="EMBL" id="KAK8080859.1"/>
    </source>
</evidence>
<dbReference type="RefSeq" id="XP_066668334.1">
    <property type="nucleotide sequence ID" value="XM_066812992.1"/>
</dbReference>
<dbReference type="GeneID" id="92046052"/>
<dbReference type="Proteomes" id="UP001433268">
    <property type="component" value="Unassembled WGS sequence"/>
</dbReference>
<gene>
    <name evidence="2" type="ORF">PG997_008677</name>
</gene>
<feature type="compositionally biased region" description="Basic and acidic residues" evidence="1">
    <location>
        <begin position="25"/>
        <end position="37"/>
    </location>
</feature>
<feature type="compositionally biased region" description="Basic and acidic residues" evidence="1">
    <location>
        <begin position="143"/>
        <end position="157"/>
    </location>
</feature>
<sequence length="200" mass="22507">MATMEAQNGSFHPMEGGHRNPHAALDQEHEQHHHEGDGVQFADSFGDGNAVATHPEAVQHPDNGMMQRRERKSSKDYSHTDEWGKLFHLLSSSHPQQIRHYTHRIYFELLTNTRPTRTTDASKTVPSRFQQRKGSIFATPSSRDGHVERNLEKDAEFHKKHSKRFSFSKVKDKASDLVGAGGEGSDSRRRRSSAGHSSSG</sequence>
<dbReference type="EMBL" id="JAQQWN010000006">
    <property type="protein sequence ID" value="KAK8080859.1"/>
    <property type="molecule type" value="Genomic_DNA"/>
</dbReference>
<evidence type="ECO:0000256" key="1">
    <source>
        <dbReference type="SAM" id="MobiDB-lite"/>
    </source>
</evidence>
<keyword evidence="3" id="KW-1185">Reference proteome</keyword>
<comment type="caution">
    <text evidence="2">The sequence shown here is derived from an EMBL/GenBank/DDBJ whole genome shotgun (WGS) entry which is preliminary data.</text>
</comment>
<reference evidence="2 3" key="1">
    <citation type="submission" date="2023-01" db="EMBL/GenBank/DDBJ databases">
        <title>Analysis of 21 Apiospora genomes using comparative genomics revels a genus with tremendous synthesis potential of carbohydrate active enzymes and secondary metabolites.</title>
        <authorList>
            <person name="Sorensen T."/>
        </authorList>
    </citation>
    <scope>NUCLEOTIDE SEQUENCE [LARGE SCALE GENOMIC DNA]</scope>
    <source>
        <strain evidence="2 3">CBS 114990</strain>
    </source>
</reference>
<proteinExistence type="predicted"/>
<feature type="region of interest" description="Disordered" evidence="1">
    <location>
        <begin position="137"/>
        <end position="200"/>
    </location>
</feature>
<feature type="region of interest" description="Disordered" evidence="1">
    <location>
        <begin position="1"/>
        <end position="77"/>
    </location>
</feature>
<evidence type="ECO:0000313" key="3">
    <source>
        <dbReference type="Proteomes" id="UP001433268"/>
    </source>
</evidence>
<accession>A0ABR1WBH5</accession>